<organism evidence="1 2">
    <name type="scientific">Rubrivivax benzoatilyticus</name>
    <dbReference type="NCBI Taxonomy" id="316997"/>
    <lineage>
        <taxon>Bacteria</taxon>
        <taxon>Pseudomonadati</taxon>
        <taxon>Pseudomonadota</taxon>
        <taxon>Betaproteobacteria</taxon>
        <taxon>Burkholderiales</taxon>
        <taxon>Sphaerotilaceae</taxon>
        <taxon>Rubrivivax</taxon>
    </lineage>
</organism>
<accession>A0ABX0HQX8</accession>
<evidence type="ECO:0000313" key="2">
    <source>
        <dbReference type="Proteomes" id="UP000802098"/>
    </source>
</evidence>
<reference evidence="1 2" key="1">
    <citation type="submission" date="2020-03" db="EMBL/GenBank/DDBJ databases">
        <title>Rubrivivax benzoatilyticus JA2 (sequenced after 10 years sub-culturing).</title>
        <authorList>
            <person name="Gupta D."/>
            <person name="Chintalapati S."/>
            <person name="Chintalapati V.R."/>
        </authorList>
    </citation>
    <scope>NUCLEOTIDE SEQUENCE [LARGE SCALE GENOMIC DNA]</scope>
    <source>
        <strain evidence="1 2">JA2-Mal</strain>
    </source>
</reference>
<dbReference type="Proteomes" id="UP000802098">
    <property type="component" value="Unassembled WGS sequence"/>
</dbReference>
<keyword evidence="2" id="KW-1185">Reference proteome</keyword>
<dbReference type="EMBL" id="JAAOCD010000001">
    <property type="protein sequence ID" value="NHK97475.1"/>
    <property type="molecule type" value="Genomic_DNA"/>
</dbReference>
<name>A0ABX0HQX8_9BURK</name>
<sequence>MHTHLSVSPGPISWLSEARPPATSAQTLAELQALAARAGWRLTSSSAPIGRRQFVLSRWGRAIDCADLDDVRAALARVGVRRDQGKAVALA</sequence>
<evidence type="ECO:0000313" key="1">
    <source>
        <dbReference type="EMBL" id="NHK97475.1"/>
    </source>
</evidence>
<gene>
    <name evidence="1" type="ORF">G7087_03730</name>
</gene>
<protein>
    <submittedName>
        <fullName evidence="1">Uncharacterized protein</fullName>
    </submittedName>
</protein>
<comment type="caution">
    <text evidence="1">The sequence shown here is derived from an EMBL/GenBank/DDBJ whole genome shotgun (WGS) entry which is preliminary data.</text>
</comment>
<dbReference type="RefSeq" id="WP_009858518.1">
    <property type="nucleotide sequence ID" value="NZ_JAAOCD010000001.1"/>
</dbReference>
<proteinExistence type="predicted"/>